<reference evidence="4 5" key="1">
    <citation type="submission" date="2020-05" db="EMBL/GenBank/DDBJ databases">
        <authorList>
            <person name="Whitworth D."/>
        </authorList>
    </citation>
    <scope>NUCLEOTIDE SEQUENCE [LARGE SCALE GENOMIC DNA]</scope>
    <source>
        <strain evidence="4 5">AM005</strain>
    </source>
</reference>
<dbReference type="Proteomes" id="UP000533080">
    <property type="component" value="Unassembled WGS sequence"/>
</dbReference>
<dbReference type="GO" id="GO:0016042">
    <property type="term" value="P:lipid catabolic process"/>
    <property type="evidence" value="ECO:0007669"/>
    <property type="project" value="UniProtKB-UniRule"/>
</dbReference>
<dbReference type="Gene3D" id="3.40.1090.10">
    <property type="entry name" value="Cytosolic phospholipase A2 catalytic domain"/>
    <property type="match status" value="1"/>
</dbReference>
<accession>A0A7Y4IP90</accession>
<dbReference type="PANTHER" id="PTHR24138:SF10">
    <property type="entry name" value="PHOSPHOLIPASE A2"/>
    <property type="match status" value="1"/>
</dbReference>
<keyword evidence="2" id="KW-0378">Hydrolase</keyword>
<keyword evidence="1 2" id="KW-0443">Lipid metabolism</keyword>
<dbReference type="InterPro" id="IPR002641">
    <property type="entry name" value="PNPLA_dom"/>
</dbReference>
<feature type="short sequence motif" description="GXSXG" evidence="2">
    <location>
        <begin position="46"/>
        <end position="50"/>
    </location>
</feature>
<proteinExistence type="predicted"/>
<dbReference type="InterPro" id="IPR047156">
    <property type="entry name" value="Teg/CotR/CapV-like"/>
</dbReference>
<comment type="caution">
    <text evidence="4">The sequence shown here is derived from an EMBL/GenBank/DDBJ whole genome shotgun (WGS) entry which is preliminary data.</text>
</comment>
<feature type="domain" description="PNPLA" evidence="3">
    <location>
        <begin position="10"/>
        <end position="203"/>
    </location>
</feature>
<dbReference type="PROSITE" id="PS51635">
    <property type="entry name" value="PNPLA"/>
    <property type="match status" value="1"/>
</dbReference>
<dbReference type="Pfam" id="PF01734">
    <property type="entry name" value="Patatin"/>
    <property type="match status" value="1"/>
</dbReference>
<keyword evidence="2" id="KW-0442">Lipid degradation</keyword>
<sequence>MSAAKPLRAICLDGGGYLGLATASFLAELERHFDIKVADEFNLFCGTSTGGIIALALAHGKSAAEIVDLYKRLGTEVFNNKFPGSRAARILRGFFFARYSNTKLKEALAATFGDATLGDIKARGKYVIVPAFCLTTGTPRIFKTDHSPELTRDSGYHVRDIALATSAAPTYLPIATITSPTSGAVEQFIDGGVYANNPTLLAFTEGVGYLGRRPSELQILSVATPRDPRSAAERTRPPSRFERFRLSRGIFGWGPSLAELFIGSTMKLTHSAVTRVMLGLGAGDGGEKVGAYVRSDLPTHPHLGLDVADDGATQDLISIGTNAASQNDFRNRVRPLLTTRRLNHGEHPETV</sequence>
<dbReference type="EMBL" id="JABFNT010000152">
    <property type="protein sequence ID" value="NOJ82899.1"/>
    <property type="molecule type" value="Genomic_DNA"/>
</dbReference>
<dbReference type="NCBIfam" id="NF041079">
    <property type="entry name" value="CBASS_lipase"/>
    <property type="match status" value="1"/>
</dbReference>
<evidence type="ECO:0000259" key="3">
    <source>
        <dbReference type="PROSITE" id="PS51635"/>
    </source>
</evidence>
<organism evidence="4 5">
    <name type="scientific">Myxococcus xanthus</name>
    <dbReference type="NCBI Taxonomy" id="34"/>
    <lineage>
        <taxon>Bacteria</taxon>
        <taxon>Pseudomonadati</taxon>
        <taxon>Myxococcota</taxon>
        <taxon>Myxococcia</taxon>
        <taxon>Myxococcales</taxon>
        <taxon>Cystobacterineae</taxon>
        <taxon>Myxococcaceae</taxon>
        <taxon>Myxococcus</taxon>
    </lineage>
</organism>
<gene>
    <name evidence="4" type="ORF">HNV28_32065</name>
</gene>
<feature type="short sequence motif" description="GXGXXG" evidence="2">
    <location>
        <begin position="14"/>
        <end position="19"/>
    </location>
</feature>
<evidence type="ECO:0000313" key="4">
    <source>
        <dbReference type="EMBL" id="NOJ82899.1"/>
    </source>
</evidence>
<dbReference type="SUPFAM" id="SSF52151">
    <property type="entry name" value="FabD/lysophospholipase-like"/>
    <property type="match status" value="1"/>
</dbReference>
<dbReference type="GO" id="GO:0016787">
    <property type="term" value="F:hydrolase activity"/>
    <property type="evidence" value="ECO:0007669"/>
    <property type="project" value="UniProtKB-UniRule"/>
</dbReference>
<dbReference type="CDD" id="cd07199">
    <property type="entry name" value="Pat17_PNPLA8_PNPLA9_like"/>
    <property type="match status" value="1"/>
</dbReference>
<feature type="short sequence motif" description="DGA/G" evidence="2">
    <location>
        <begin position="190"/>
        <end position="192"/>
    </location>
</feature>
<dbReference type="PANTHER" id="PTHR24138">
    <property type="entry name" value="INTRACELLLAR PHOSPHOLIPASE A FAMILY"/>
    <property type="match status" value="1"/>
</dbReference>
<evidence type="ECO:0000256" key="2">
    <source>
        <dbReference type="PROSITE-ProRule" id="PRU01161"/>
    </source>
</evidence>
<dbReference type="AlphaFoldDB" id="A0A7Y4IP90"/>
<dbReference type="InterPro" id="IPR016035">
    <property type="entry name" value="Acyl_Trfase/lysoPLipase"/>
</dbReference>
<feature type="active site" description="Nucleophile" evidence="2">
    <location>
        <position position="48"/>
    </location>
</feature>
<feature type="active site" description="Proton acceptor" evidence="2">
    <location>
        <position position="190"/>
    </location>
</feature>
<evidence type="ECO:0000313" key="5">
    <source>
        <dbReference type="Proteomes" id="UP000533080"/>
    </source>
</evidence>
<protein>
    <submittedName>
        <fullName evidence="4">Patatin-like phospholipase family protein</fullName>
    </submittedName>
</protein>
<name>A0A7Y4IP90_MYXXA</name>
<evidence type="ECO:0000256" key="1">
    <source>
        <dbReference type="ARBA" id="ARBA00023098"/>
    </source>
</evidence>